<feature type="transmembrane region" description="Helical" evidence="2">
    <location>
        <begin position="1070"/>
        <end position="1089"/>
    </location>
</feature>
<dbReference type="VEuPathDB" id="TrichDB:TRFO_07893"/>
<dbReference type="GO" id="GO:0042391">
    <property type="term" value="P:regulation of membrane potential"/>
    <property type="evidence" value="ECO:0007669"/>
    <property type="project" value="TreeGrafter"/>
</dbReference>
<feature type="transmembrane region" description="Helical" evidence="2">
    <location>
        <begin position="1095"/>
        <end position="1115"/>
    </location>
</feature>
<feature type="transmembrane region" description="Helical" evidence="2">
    <location>
        <begin position="646"/>
        <end position="664"/>
    </location>
</feature>
<feature type="transmembrane region" description="Helical" evidence="2">
    <location>
        <begin position="618"/>
        <end position="634"/>
    </location>
</feature>
<feature type="transmembrane region" description="Helical" evidence="2">
    <location>
        <begin position="1604"/>
        <end position="1624"/>
    </location>
</feature>
<keyword evidence="5" id="KW-1185">Reference proteome</keyword>
<dbReference type="GO" id="GO:0008381">
    <property type="term" value="F:mechanosensitive monoatomic ion channel activity"/>
    <property type="evidence" value="ECO:0007669"/>
    <property type="project" value="InterPro"/>
</dbReference>
<feature type="transmembrane region" description="Helical" evidence="2">
    <location>
        <begin position="780"/>
        <end position="800"/>
    </location>
</feature>
<feature type="transmembrane region" description="Helical" evidence="2">
    <location>
        <begin position="806"/>
        <end position="825"/>
    </location>
</feature>
<sequence>MQEDSSDPSSTYSSSEIEEEEKEEPIVEEPKNEEDEKEGKVDPEKVMAIVLIVFIDILIPLMLILSAISCMSVMGMVFVLLLYLHIFICNKVRKSFTSSRVCLIIDFIINLVVFVFAIIGYVKKIDAEWIKILGLDFDNIIAHTPDFTTATSLIAMICQIISLVLIGKTKVEKFVEIRIKVYSSLGVQYGFDLVWAVCNAFNAASNSSYLYLPILLFFVISNISQSCVGVNIIPSNLTTIIMAYSLLFALFELYMVSYIGEKYDPSERLRYNYIAEDNTKGVNVVIAVLFAYISVQNMSAPGLNGGKRKPVPQALKVLSDGLLIIAFLCTFVFAMFYPNYLSILWMLIPAMASFVKFPTLRKLMFPTLTIVFTLSFVSQACTTFYLFGPPADNGIENMMPFVRLFGLYRYPNNFTFTVCGFYIICLLGQIGKIVHSESVKKEKKNEEEEEKKEEVKVELNNEEEETSEEREERLRLIEKAKRKAEAKAKQEQRIKKIKSVLKKIGKIIYTAFSYIAVAAIIIIGIAIGFYQNRFAFKILCACFIIIVLLALYKRPVFEIIKIVSGLMAMFAAFYKTTINEDCALDLDQCMIYGQWDSNVADMISTGLIPPIDMSLAEFIWPIAVIFALSTFLTADPKALEFQLPPFITSIVFIVVAILHFLYMFLYDTNIFSLLFLIVGILMLTSMYLNKKGILAFSCCLSCIVVSFQLVVLLLSHFDNCRNLITSVIPKSIIDISHIYGPTFEICLLAGILFCSTIAFSTRPDGKMNYFVDSVLYEIRVILDLFYFYLSWVFIFMFSIVNNNASFIKFLLMLFFAFGRWSAPVFWKIRIPFLIFNVVYLVAQFVVHIFDFDDNTKSYYEILRYIGFYFNAPNKPTNSERNLSVAWQLVVIIFGVINAKSYSRRVTNPKFDALLSTRIYNAICACLHHWLAIIIQISLCVSTLLNPTLFGWFFFFVMVLVNYNTKALQSKANLITLIFNICFMIQYLLYLGYPAAIFKTDHFNVVNYVPDDKQDLLINWLKWIGIYDVTIVQLTSNCISAFFFTFYLTWYNTFVDYSARFNELPDILKQIINLYTTYVYEIMFSLIIIVASCIRSIDGCLFFVLASILFICSLLMNYPKFKALNIMSIATFLVIALRLLSRLPVFTHEGIADWIKKAFDLPLDGNSSYETLWIIVYALERLTIHIMKSKIYSICIERHEKHMAFRFIRSRQIAVLEKLDQDILNQKHLIEIEQINNMHSQGVDEFLENLSSKPSSKHISAPAMTAPMTTVAKAVQTRANSIPSTAFNSSDSDSDDNEADLSAQKEKSKFNLVALLKRFYKALSVKLIRLLAGSLHMNSEAGINVLTLETLTTLMTKVLRTYEANMIYEPNEEEKYFFEKLPPSFSLHLQSLADVLNYQTVNKTKRFVYLLQYIFMFLRRLSLPLLTFMILIYMYIKPYLFSMIVIVMFCCLILPLDIKGFPIIYQVYLGLVMFLFALRNICTLDILEPYILDLANSVTVEQMSISVIKLFGIDPSETSVVEIFLFLFSVYFIVDQLQWCEVYPPKYYLDKFRKVLPGFPKEYCYGIMNDPISSLALDVEKPPGFFDQFVSSMSRAGLIETSHSFLLLIIDVISFILLLILWGMWTHGQESRSPLDTSGTSFVFKIDVAYVFILLIHVIFSLACYAFSLSSNHIGLYITNVIWFIYTYCICNFLISAKSRTIDPSLQFYIFIRFFWHLVAEHKCFRGRRIVAFKYPNFTRDWRFMLYVNKFIRICPFVFEIQTILIWMSQKTKVPLLSFFAIRDVELQLENVIAQQSDPKAKDPNRNQRMYLKGGLLLLVIALILFIPLFFLSSGTQKTVYNPPVSAKLEIGISSFITVYESMGVINTITTDQHQEIANSGIEDLYFMVISGREAITTVEFPQVSFVEYDPSTELVSIMNDVLKSETQITPYYRFTLFFDLPTSVTTVQNVVYQGSLPPLSQGNLEILSQVISGNSTEQIGPLQLPLVMAVSTDDNPHVIQGMKRDLGLSLKTVVASTSYWELLPQSANDTMLSFLNSDSSYKLLLYSQDVTENAQSAIISTDPSTIGIYLLIIITLGMILRYFALSLPDSIWIEKMTKPMELYRMTIAVNAFRAARDVEKEKEMADQLLDTLRSREDCLKLTT</sequence>
<feature type="transmembrane region" description="Helical" evidence="2">
    <location>
        <begin position="71"/>
        <end position="89"/>
    </location>
</feature>
<dbReference type="GO" id="GO:0016020">
    <property type="term" value="C:membrane"/>
    <property type="evidence" value="ECO:0007669"/>
    <property type="project" value="InterPro"/>
</dbReference>
<reference evidence="4" key="1">
    <citation type="submission" date="2016-10" db="EMBL/GenBank/DDBJ databases">
        <authorList>
            <person name="Benchimol M."/>
            <person name="Almeida L.G."/>
            <person name="Vasconcelos A.T."/>
            <person name="Perreira-Neves A."/>
            <person name="Rosa I.A."/>
            <person name="Tasca T."/>
            <person name="Bogo M.R."/>
            <person name="de Souza W."/>
        </authorList>
    </citation>
    <scope>NUCLEOTIDE SEQUENCE [LARGE SCALE GENOMIC DNA]</scope>
    <source>
        <strain evidence="4">K</strain>
    </source>
</reference>
<comment type="caution">
    <text evidence="4">The sequence shown here is derived from an EMBL/GenBank/DDBJ whole genome shotgun (WGS) entry which is preliminary data.</text>
</comment>
<feature type="domain" description="Piezo non-specific cation channel cap" evidence="3">
    <location>
        <begin position="1870"/>
        <end position="2142"/>
    </location>
</feature>
<feature type="transmembrane region" description="Helical" evidence="2">
    <location>
        <begin position="1438"/>
        <end position="1456"/>
    </location>
</feature>
<feature type="transmembrane region" description="Helical" evidence="2">
    <location>
        <begin position="1809"/>
        <end position="1831"/>
    </location>
</feature>
<feature type="transmembrane region" description="Helical" evidence="2">
    <location>
        <begin position="209"/>
        <end position="233"/>
    </location>
</feature>
<feature type="transmembrane region" description="Helical" evidence="2">
    <location>
        <begin position="737"/>
        <end position="759"/>
    </location>
</feature>
<name>A0A1J4JSS8_9EUKA</name>
<keyword evidence="2" id="KW-1133">Transmembrane helix</keyword>
<gene>
    <name evidence="4" type="ORF">TRFO_07893</name>
</gene>
<feature type="transmembrane region" description="Helical" evidence="2">
    <location>
        <begin position="918"/>
        <end position="937"/>
    </location>
</feature>
<dbReference type="InterPro" id="IPR027272">
    <property type="entry name" value="Piezo"/>
</dbReference>
<feature type="transmembrane region" description="Helical" evidence="2">
    <location>
        <begin position="670"/>
        <end position="688"/>
    </location>
</feature>
<organism evidence="4 5">
    <name type="scientific">Tritrichomonas foetus</name>
    <dbReference type="NCBI Taxonomy" id="1144522"/>
    <lineage>
        <taxon>Eukaryota</taxon>
        <taxon>Metamonada</taxon>
        <taxon>Parabasalia</taxon>
        <taxon>Tritrichomonadida</taxon>
        <taxon>Tritrichomonadidae</taxon>
        <taxon>Tritrichomonas</taxon>
    </lineage>
</organism>
<feature type="transmembrane region" description="Helical" evidence="2">
    <location>
        <begin position="832"/>
        <end position="849"/>
    </location>
</feature>
<evidence type="ECO:0000256" key="1">
    <source>
        <dbReference type="SAM" id="MobiDB-lite"/>
    </source>
</evidence>
<evidence type="ECO:0000256" key="2">
    <source>
        <dbReference type="SAM" id="Phobius"/>
    </source>
</evidence>
<feature type="transmembrane region" description="Helical" evidence="2">
    <location>
        <begin position="534"/>
        <end position="552"/>
    </location>
</feature>
<feature type="transmembrane region" description="Helical" evidence="2">
    <location>
        <begin position="973"/>
        <end position="992"/>
    </location>
</feature>
<evidence type="ECO:0000313" key="4">
    <source>
        <dbReference type="EMBL" id="OHT00564.1"/>
    </source>
</evidence>
<keyword evidence="2" id="KW-0812">Transmembrane</keyword>
<feature type="transmembrane region" description="Helical" evidence="2">
    <location>
        <begin position="507"/>
        <end position="528"/>
    </location>
</feature>
<feature type="region of interest" description="Disordered" evidence="1">
    <location>
        <begin position="1"/>
        <end position="39"/>
    </location>
</feature>
<feature type="region of interest" description="Disordered" evidence="1">
    <location>
        <begin position="441"/>
        <end position="466"/>
    </location>
</feature>
<feature type="transmembrane region" description="Helical" evidence="2">
    <location>
        <begin position="943"/>
        <end position="961"/>
    </location>
</feature>
<feature type="transmembrane region" description="Helical" evidence="2">
    <location>
        <begin position="280"/>
        <end position="296"/>
    </location>
</feature>
<feature type="transmembrane region" description="Helical" evidence="2">
    <location>
        <begin position="2066"/>
        <end position="2085"/>
    </location>
</feature>
<feature type="transmembrane region" description="Helical" evidence="2">
    <location>
        <begin position="1023"/>
        <end position="1049"/>
    </location>
</feature>
<feature type="transmembrane region" description="Helical" evidence="2">
    <location>
        <begin position="317"/>
        <end position="337"/>
    </location>
</feature>
<feature type="transmembrane region" description="Helical" evidence="2">
    <location>
        <begin position="1462"/>
        <end position="1481"/>
    </location>
</feature>
<dbReference type="Proteomes" id="UP000179807">
    <property type="component" value="Unassembled WGS sequence"/>
</dbReference>
<protein>
    <recommendedName>
        <fullName evidence="3">Piezo non-specific cation channel cap domain-containing protein</fullName>
    </recommendedName>
</protein>
<feature type="transmembrane region" description="Helical" evidence="2">
    <location>
        <begin position="367"/>
        <end position="388"/>
    </location>
</feature>
<dbReference type="GO" id="GO:0005261">
    <property type="term" value="F:monoatomic cation channel activity"/>
    <property type="evidence" value="ECO:0007669"/>
    <property type="project" value="TreeGrafter"/>
</dbReference>
<evidence type="ECO:0000313" key="5">
    <source>
        <dbReference type="Proteomes" id="UP000179807"/>
    </source>
</evidence>
<proteinExistence type="predicted"/>
<feature type="transmembrane region" description="Helical" evidence="2">
    <location>
        <begin position="1406"/>
        <end position="1431"/>
    </location>
</feature>
<dbReference type="GeneID" id="94828672"/>
<dbReference type="OrthoDB" id="10637392at2759"/>
<feature type="transmembrane region" description="Helical" evidence="2">
    <location>
        <begin position="693"/>
        <end position="717"/>
    </location>
</feature>
<evidence type="ECO:0000259" key="3">
    <source>
        <dbReference type="Pfam" id="PF12166"/>
    </source>
</evidence>
<dbReference type="PANTHER" id="PTHR13167">
    <property type="entry name" value="PIEZO-TYPE MECHANOSENSITIVE ION CHANNEL COMPONENT"/>
    <property type="match status" value="1"/>
</dbReference>
<dbReference type="Pfam" id="PF12166">
    <property type="entry name" value="Piezo_cap"/>
    <property type="match status" value="1"/>
</dbReference>
<feature type="transmembrane region" description="Helical" evidence="2">
    <location>
        <begin position="1673"/>
        <end position="1694"/>
    </location>
</feature>
<feature type="compositionally biased region" description="Basic and acidic residues" evidence="1">
    <location>
        <begin position="441"/>
        <end position="459"/>
    </location>
</feature>
<dbReference type="EMBL" id="MLAK01000949">
    <property type="protein sequence ID" value="OHT00564.1"/>
    <property type="molecule type" value="Genomic_DNA"/>
</dbReference>
<feature type="transmembrane region" description="Helical" evidence="2">
    <location>
        <begin position="1122"/>
        <end position="1140"/>
    </location>
</feature>
<keyword evidence="2" id="KW-0472">Membrane</keyword>
<feature type="transmembrane region" description="Helical" evidence="2">
    <location>
        <begin position="414"/>
        <end position="434"/>
    </location>
</feature>
<feature type="transmembrane region" description="Helical" evidence="2">
    <location>
        <begin position="46"/>
        <end position="65"/>
    </location>
</feature>
<dbReference type="GO" id="GO:0050982">
    <property type="term" value="P:detection of mechanical stimulus"/>
    <property type="evidence" value="ECO:0007669"/>
    <property type="project" value="TreeGrafter"/>
</dbReference>
<feature type="transmembrane region" description="Helical" evidence="2">
    <location>
        <begin position="1647"/>
        <end position="1666"/>
    </location>
</feature>
<dbReference type="PANTHER" id="PTHR13167:SF25">
    <property type="entry name" value="PIEZO-TYPE MECHANOSENSITIVE ION CHANNEL COMPONENT"/>
    <property type="match status" value="1"/>
</dbReference>
<dbReference type="InterPro" id="IPR031334">
    <property type="entry name" value="Piezo_cap_dom"/>
</dbReference>
<accession>A0A1J4JSS8</accession>
<feature type="transmembrane region" description="Helical" evidence="2">
    <location>
        <begin position="147"/>
        <end position="167"/>
    </location>
</feature>
<feature type="transmembrane region" description="Helical" evidence="2">
    <location>
        <begin position="1700"/>
        <end position="1718"/>
    </location>
</feature>
<dbReference type="GO" id="GO:0071260">
    <property type="term" value="P:cellular response to mechanical stimulus"/>
    <property type="evidence" value="ECO:0007669"/>
    <property type="project" value="TreeGrafter"/>
</dbReference>
<dbReference type="RefSeq" id="XP_068353700.1">
    <property type="nucleotide sequence ID" value="XM_068493968.1"/>
</dbReference>
<feature type="transmembrane region" description="Helical" evidence="2">
    <location>
        <begin position="101"/>
        <end position="122"/>
    </location>
</feature>
<feature type="transmembrane region" description="Helical" evidence="2">
    <location>
        <begin position="240"/>
        <end position="260"/>
    </location>
</feature>